<sequence length="177" mass="18706">MSGFIRPEACALLRRWREALAGAGIVALGALIWVVALGWVVAGFGAIVALGGVGLLLLGLQRGRFRSGEDGPGIVTVTEGRLMYFGPLSGGVADLDDVTEVTLDRDGRPGHWQIAHQSGPPLHIPVTATGTDGLFDAFAGLPGFDTEAMLRALRAPGTGRLRVWQRPGRTPARPRLH</sequence>
<name>A0A1N7K288_9RHOB</name>
<dbReference type="Proteomes" id="UP000186684">
    <property type="component" value="Unassembled WGS sequence"/>
</dbReference>
<gene>
    <name evidence="2" type="ORF">SAMN05421759_101403</name>
</gene>
<dbReference type="AlphaFoldDB" id="A0A1N7K288"/>
<feature type="transmembrane region" description="Helical" evidence="1">
    <location>
        <begin position="20"/>
        <end position="36"/>
    </location>
</feature>
<accession>A0A1N7K288</accession>
<keyword evidence="3" id="KW-1185">Reference proteome</keyword>
<dbReference type="OrthoDB" id="7851333at2"/>
<keyword evidence="1" id="KW-0472">Membrane</keyword>
<keyword evidence="1" id="KW-1133">Transmembrane helix</keyword>
<evidence type="ECO:0000313" key="2">
    <source>
        <dbReference type="EMBL" id="SIS55712.1"/>
    </source>
</evidence>
<dbReference type="RefSeq" id="WP_076444465.1">
    <property type="nucleotide sequence ID" value="NZ_FTOQ01000001.1"/>
</dbReference>
<keyword evidence="1" id="KW-0812">Transmembrane</keyword>
<dbReference type="EMBL" id="FTOQ01000001">
    <property type="protein sequence ID" value="SIS55712.1"/>
    <property type="molecule type" value="Genomic_DNA"/>
</dbReference>
<proteinExistence type="predicted"/>
<organism evidence="2 3">
    <name type="scientific">Roseivivax lentus</name>
    <dbReference type="NCBI Taxonomy" id="633194"/>
    <lineage>
        <taxon>Bacteria</taxon>
        <taxon>Pseudomonadati</taxon>
        <taxon>Pseudomonadota</taxon>
        <taxon>Alphaproteobacteria</taxon>
        <taxon>Rhodobacterales</taxon>
        <taxon>Roseobacteraceae</taxon>
        <taxon>Roseivivax</taxon>
    </lineage>
</organism>
<dbReference type="STRING" id="633194.SAMN05421759_101403"/>
<protein>
    <submittedName>
        <fullName evidence="2">Uncharacterized protein</fullName>
    </submittedName>
</protein>
<evidence type="ECO:0000313" key="3">
    <source>
        <dbReference type="Proteomes" id="UP000186684"/>
    </source>
</evidence>
<evidence type="ECO:0000256" key="1">
    <source>
        <dbReference type="SAM" id="Phobius"/>
    </source>
</evidence>
<reference evidence="3" key="1">
    <citation type="submission" date="2017-01" db="EMBL/GenBank/DDBJ databases">
        <authorList>
            <person name="Varghese N."/>
            <person name="Submissions S."/>
        </authorList>
    </citation>
    <scope>NUCLEOTIDE SEQUENCE [LARGE SCALE GENOMIC DNA]</scope>
    <source>
        <strain evidence="3">DSM 29430</strain>
    </source>
</reference>
<feature type="transmembrane region" description="Helical" evidence="1">
    <location>
        <begin position="42"/>
        <end position="60"/>
    </location>
</feature>